<keyword evidence="3 6" id="KW-0812">Transmembrane</keyword>
<dbReference type="GO" id="GO:0016020">
    <property type="term" value="C:membrane"/>
    <property type="evidence" value="ECO:0007669"/>
    <property type="project" value="UniProtKB-SubCell"/>
</dbReference>
<feature type="transmembrane region" description="Helical" evidence="6">
    <location>
        <begin position="534"/>
        <end position="555"/>
    </location>
</feature>
<feature type="transmembrane region" description="Helical" evidence="6">
    <location>
        <begin position="369"/>
        <end position="398"/>
    </location>
</feature>
<accession>A0A843U650</accession>
<dbReference type="InterPro" id="IPR044644">
    <property type="entry name" value="DinF-like"/>
</dbReference>
<evidence type="ECO:0000256" key="7">
    <source>
        <dbReference type="SAM" id="MobiDB-lite"/>
    </source>
</evidence>
<feature type="transmembrane region" description="Helical" evidence="6">
    <location>
        <begin position="283"/>
        <end position="302"/>
    </location>
</feature>
<proteinExistence type="inferred from homology"/>
<evidence type="ECO:0000256" key="1">
    <source>
        <dbReference type="ARBA" id="ARBA00004141"/>
    </source>
</evidence>
<reference evidence="8" key="1">
    <citation type="submission" date="2017-07" db="EMBL/GenBank/DDBJ databases">
        <title>Taro Niue Genome Assembly and Annotation.</title>
        <authorList>
            <person name="Atibalentja N."/>
            <person name="Keating K."/>
            <person name="Fields C.J."/>
        </authorList>
    </citation>
    <scope>NUCLEOTIDE SEQUENCE</scope>
    <source>
        <strain evidence="8">Niue_2</strain>
        <tissue evidence="8">Leaf</tissue>
    </source>
</reference>
<dbReference type="PANTHER" id="PTHR42893:SF4">
    <property type="entry name" value="PROTEIN DETOXIFICATION 42"/>
    <property type="match status" value="1"/>
</dbReference>
<name>A0A843U650_COLES</name>
<keyword evidence="5 6" id="KW-0472">Membrane</keyword>
<feature type="transmembrane region" description="Helical" evidence="6">
    <location>
        <begin position="567"/>
        <end position="586"/>
    </location>
</feature>
<dbReference type="AlphaFoldDB" id="A0A843U650"/>
<feature type="transmembrane region" description="Helical" evidence="6">
    <location>
        <begin position="323"/>
        <end position="343"/>
    </location>
</feature>
<protein>
    <recommendedName>
        <fullName evidence="6">Protein DETOXIFICATION</fullName>
    </recommendedName>
    <alternativeName>
        <fullName evidence="6">Multidrug and toxic compound extrusion protein</fullName>
    </alternativeName>
</protein>
<feature type="compositionally biased region" description="Polar residues" evidence="7">
    <location>
        <begin position="1"/>
        <end position="17"/>
    </location>
</feature>
<evidence type="ECO:0000313" key="8">
    <source>
        <dbReference type="EMBL" id="MQL79088.1"/>
    </source>
</evidence>
<comment type="caution">
    <text evidence="6">Lacks conserved residue(s) required for the propagation of feature annotation.</text>
</comment>
<evidence type="ECO:0000256" key="2">
    <source>
        <dbReference type="ARBA" id="ARBA00010199"/>
    </source>
</evidence>
<evidence type="ECO:0000256" key="5">
    <source>
        <dbReference type="ARBA" id="ARBA00023136"/>
    </source>
</evidence>
<dbReference type="Proteomes" id="UP000652761">
    <property type="component" value="Unassembled WGS sequence"/>
</dbReference>
<dbReference type="GO" id="GO:0015297">
    <property type="term" value="F:antiporter activity"/>
    <property type="evidence" value="ECO:0007669"/>
    <property type="project" value="InterPro"/>
</dbReference>
<organism evidence="8 9">
    <name type="scientific">Colocasia esculenta</name>
    <name type="common">Wild taro</name>
    <name type="synonym">Arum esculentum</name>
    <dbReference type="NCBI Taxonomy" id="4460"/>
    <lineage>
        <taxon>Eukaryota</taxon>
        <taxon>Viridiplantae</taxon>
        <taxon>Streptophyta</taxon>
        <taxon>Embryophyta</taxon>
        <taxon>Tracheophyta</taxon>
        <taxon>Spermatophyta</taxon>
        <taxon>Magnoliopsida</taxon>
        <taxon>Liliopsida</taxon>
        <taxon>Araceae</taxon>
        <taxon>Aroideae</taxon>
        <taxon>Colocasieae</taxon>
        <taxon>Colocasia</taxon>
    </lineage>
</organism>
<feature type="transmembrane region" description="Helical" evidence="6">
    <location>
        <begin position="502"/>
        <end position="522"/>
    </location>
</feature>
<sequence>MDPNFYTQQSSSGNSDTGLGPLLHADELVNPSASETRHRPWRALRFWGSPSLCHSASPSVCASPDSTGEKYCSGFDKHCCIEERERERKMGVVEEPTKLPTFVQEASEGEAKRADAVKDQLENTDATGKTMLESVTQRRTGFLVFFKDVRYALKLDDMGGEVARIAVPAALALAADPLASLVDTAFIGRIGAIELAAVGVSIAVFNQVSKIAIYPIVSVTTSFVAEEHAVYAGGINGEENEDTEKASAVINSKTDYSSSLVDNNTTVRRFGYKRKYIPSVSSALVVGGVLGFLQAILLIFAAKPFLRIMGVKPCMLIPALRYLSLRALGAPAVLLSLAMQGVFRGFKDTKTPLYATVAGDVTNTILDAILILVLDLGVTGAAIAHVISQYLISGILLLRLINRVKIMPSTIKDLKFSRFLTCGVFLLARVIAVSFCVTLSASVASHRGPIPMAAFQICLQVWLSTSLLADGLAVAGQAILASSFARGDHQKVVAAASRVLQLSVVLGLVLSALLGIGMQFGSGIFSKDKNVLKLVHTVLPFVAATQPINSLAFVFDGINFGASDYVYSAYSMVLVAIVSIISLFLLSSSHGFVGIWIALTIYISLRTCAGVWRQTAIEVGFMKQSRKLCKDKAKQQKKVC</sequence>
<feature type="transmembrane region" description="Helical" evidence="6">
    <location>
        <begin position="419"/>
        <end position="441"/>
    </location>
</feature>
<dbReference type="NCBIfam" id="TIGR00797">
    <property type="entry name" value="matE"/>
    <property type="match status" value="1"/>
</dbReference>
<dbReference type="OrthoDB" id="2126698at2759"/>
<dbReference type="GO" id="GO:0042910">
    <property type="term" value="F:xenobiotic transmembrane transporter activity"/>
    <property type="evidence" value="ECO:0007669"/>
    <property type="project" value="InterPro"/>
</dbReference>
<dbReference type="InterPro" id="IPR002528">
    <property type="entry name" value="MATE_fam"/>
</dbReference>
<feature type="transmembrane region" description="Helical" evidence="6">
    <location>
        <begin position="592"/>
        <end position="612"/>
    </location>
</feature>
<feature type="region of interest" description="Disordered" evidence="7">
    <location>
        <begin position="1"/>
        <end position="21"/>
    </location>
</feature>
<comment type="subcellular location">
    <subcellularLocation>
        <location evidence="1">Membrane</location>
        <topology evidence="1">Multi-pass membrane protein</topology>
    </subcellularLocation>
</comment>
<dbReference type="Pfam" id="PF01554">
    <property type="entry name" value="MatE"/>
    <property type="match status" value="2"/>
</dbReference>
<dbReference type="EMBL" id="NMUH01000433">
    <property type="protein sequence ID" value="MQL79088.1"/>
    <property type="molecule type" value="Genomic_DNA"/>
</dbReference>
<evidence type="ECO:0000256" key="4">
    <source>
        <dbReference type="ARBA" id="ARBA00022989"/>
    </source>
</evidence>
<dbReference type="PANTHER" id="PTHR42893">
    <property type="entry name" value="PROTEIN DETOXIFICATION 44, CHLOROPLASTIC-RELATED"/>
    <property type="match status" value="1"/>
</dbReference>
<dbReference type="CDD" id="cd13136">
    <property type="entry name" value="MATE_DinF_like"/>
    <property type="match status" value="1"/>
</dbReference>
<evidence type="ECO:0000256" key="6">
    <source>
        <dbReference type="RuleBase" id="RU004914"/>
    </source>
</evidence>
<evidence type="ECO:0000256" key="3">
    <source>
        <dbReference type="ARBA" id="ARBA00022692"/>
    </source>
</evidence>
<evidence type="ECO:0000313" key="9">
    <source>
        <dbReference type="Proteomes" id="UP000652761"/>
    </source>
</evidence>
<comment type="similarity">
    <text evidence="2 6">Belongs to the multi antimicrobial extrusion (MATE) (TC 2.A.66.1) family.</text>
</comment>
<gene>
    <name evidence="8" type="ORF">Taro_011543</name>
</gene>
<keyword evidence="4 6" id="KW-1133">Transmembrane helix</keyword>
<comment type="caution">
    <text evidence="8">The sequence shown here is derived from an EMBL/GenBank/DDBJ whole genome shotgun (WGS) entry which is preliminary data.</text>
</comment>
<feature type="transmembrane region" description="Helical" evidence="6">
    <location>
        <begin position="461"/>
        <end position="481"/>
    </location>
</feature>
<keyword evidence="9" id="KW-1185">Reference proteome</keyword>